<organism evidence="1 2">
    <name type="scientific">Pseudomonas cremoricolorata</name>
    <dbReference type="NCBI Taxonomy" id="157783"/>
    <lineage>
        <taxon>Bacteria</taxon>
        <taxon>Pseudomonadati</taxon>
        <taxon>Pseudomonadota</taxon>
        <taxon>Gammaproteobacteria</taxon>
        <taxon>Pseudomonadales</taxon>
        <taxon>Pseudomonadaceae</taxon>
        <taxon>Pseudomonas</taxon>
    </lineage>
</organism>
<dbReference type="GeneID" id="33051027"/>
<evidence type="ECO:0000313" key="2">
    <source>
        <dbReference type="Proteomes" id="UP000029493"/>
    </source>
</evidence>
<sequence length="99" mass="10195">MLPLDQAITLFAGDFALQVITPVAEQFVLVEFQALQVSATVGQPADAVAVRAGAGDALVEGVVLEVGDAAAIKQDLAGWVLRVSGAWATRTGRAMSLSD</sequence>
<dbReference type="EMBL" id="CP009455">
    <property type="protein sequence ID" value="AIR89909.1"/>
    <property type="molecule type" value="Genomic_DNA"/>
</dbReference>
<dbReference type="KEGG" id="psw:LK03_11675"/>
<keyword evidence="2" id="KW-1185">Reference proteome</keyword>
<name>A0A089WRV2_9PSED</name>
<proteinExistence type="predicted"/>
<dbReference type="AlphaFoldDB" id="A0A089WRV2"/>
<dbReference type="Proteomes" id="UP000029493">
    <property type="component" value="Chromosome"/>
</dbReference>
<accession>A0A089WRV2</accession>
<dbReference type="STRING" id="157783.LK03_11675"/>
<gene>
    <name evidence="1" type="ORF">LK03_11675</name>
</gene>
<reference evidence="1 2" key="1">
    <citation type="submission" date="2014-09" db="EMBL/GenBank/DDBJ databases">
        <authorList>
            <person name="Chan K.-G."/>
        </authorList>
    </citation>
    <scope>NUCLEOTIDE SEQUENCE [LARGE SCALE GENOMIC DNA]</scope>
    <source>
        <strain evidence="1 2">ND07</strain>
    </source>
</reference>
<protein>
    <submittedName>
        <fullName evidence="1">Uncharacterized protein</fullName>
    </submittedName>
</protein>
<evidence type="ECO:0000313" key="1">
    <source>
        <dbReference type="EMBL" id="AIR89909.1"/>
    </source>
</evidence>